<accession>A0ABY8QNR9</accession>
<organism evidence="3 4">
    <name type="scientific">Saxibacter everestensis</name>
    <dbReference type="NCBI Taxonomy" id="2909229"/>
    <lineage>
        <taxon>Bacteria</taxon>
        <taxon>Bacillati</taxon>
        <taxon>Actinomycetota</taxon>
        <taxon>Actinomycetes</taxon>
        <taxon>Micrococcales</taxon>
        <taxon>Brevibacteriaceae</taxon>
        <taxon>Saxibacter</taxon>
    </lineage>
</organism>
<dbReference type="EMBL" id="CP090958">
    <property type="protein sequence ID" value="WGW10613.1"/>
    <property type="molecule type" value="Genomic_DNA"/>
</dbReference>
<proteinExistence type="predicted"/>
<dbReference type="PANTHER" id="PTHR35525">
    <property type="entry name" value="BLL6575 PROTEIN"/>
    <property type="match status" value="1"/>
</dbReference>
<dbReference type="PANTHER" id="PTHR35525:SF3">
    <property type="entry name" value="BLL6575 PROTEIN"/>
    <property type="match status" value="1"/>
</dbReference>
<reference evidence="3 4" key="1">
    <citation type="submission" date="2023-05" db="EMBL/GenBank/DDBJ databases">
        <title>Lithophilousrod everest ZFBP1038 complete genpme.</title>
        <authorList>
            <person name="Tian M."/>
        </authorList>
    </citation>
    <scope>NUCLEOTIDE SEQUENCE [LARGE SCALE GENOMIC DNA]</scope>
    <source>
        <strain evidence="3 4">ZFBP1038</strain>
    </source>
</reference>
<dbReference type="Pfam" id="PF07336">
    <property type="entry name" value="ABATE"/>
    <property type="match status" value="1"/>
</dbReference>
<name>A0ABY8QNR9_9MICO</name>
<protein>
    <submittedName>
        <fullName evidence="3">CGNR zinc finger domain-containing protein</fullName>
    </submittedName>
</protein>
<feature type="compositionally biased region" description="Low complexity" evidence="1">
    <location>
        <begin position="197"/>
        <end position="206"/>
    </location>
</feature>
<keyword evidence="4" id="KW-1185">Reference proteome</keyword>
<dbReference type="Gene3D" id="1.10.3300.10">
    <property type="entry name" value="Jann2411-like domain"/>
    <property type="match status" value="1"/>
</dbReference>
<evidence type="ECO:0000259" key="2">
    <source>
        <dbReference type="Pfam" id="PF11706"/>
    </source>
</evidence>
<dbReference type="InterPro" id="IPR023286">
    <property type="entry name" value="ABATE_dom_sf"/>
</dbReference>
<feature type="region of interest" description="Disordered" evidence="1">
    <location>
        <begin position="196"/>
        <end position="218"/>
    </location>
</feature>
<sequence>MRIVTETAQIAVPGVEEHPCLALVNSVSELTRGKRHDELATPDAVRAWLLALDLIVPGAVLHEYCRSRIVALREDLRDVFAAHTTGDVPPPEAMQALNRALTSAPGALLLRFEPMAGFTRSADHPMTQVIEHVMALIAEDAAALLTGDDASLLASCEADGCQRFFLRTHARRQWCSTRCGDRTRAARAYARKRAARSSRSLPASGRTCAHRTDSTGGG</sequence>
<dbReference type="InterPro" id="IPR010852">
    <property type="entry name" value="ABATE"/>
</dbReference>
<dbReference type="Proteomes" id="UP001209083">
    <property type="component" value="Chromosome"/>
</dbReference>
<dbReference type="SUPFAM" id="SSF160904">
    <property type="entry name" value="Jann2411-like"/>
    <property type="match status" value="1"/>
</dbReference>
<evidence type="ECO:0000313" key="3">
    <source>
        <dbReference type="EMBL" id="WGW10613.1"/>
    </source>
</evidence>
<gene>
    <name evidence="3" type="ORF">LWF01_10730</name>
</gene>
<evidence type="ECO:0000313" key="4">
    <source>
        <dbReference type="Proteomes" id="UP001209083"/>
    </source>
</evidence>
<dbReference type="Pfam" id="PF11706">
    <property type="entry name" value="zf-CGNR"/>
    <property type="match status" value="1"/>
</dbReference>
<feature type="domain" description="Zinc finger CGNR" evidence="2">
    <location>
        <begin position="153"/>
        <end position="192"/>
    </location>
</feature>
<evidence type="ECO:0000256" key="1">
    <source>
        <dbReference type="SAM" id="MobiDB-lite"/>
    </source>
</evidence>
<dbReference type="InterPro" id="IPR021005">
    <property type="entry name" value="Znf_CGNR"/>
</dbReference>